<proteinExistence type="predicted"/>
<sequence length="68" mass="8157">MLIRKDQDLNEIQTTVFDIIVGIEEQEKQAQQKLASQKSLAVRRAIEEHKQRKELEYQINDELWFDDI</sequence>
<protein>
    <submittedName>
        <fullName evidence="1">Uncharacterized protein</fullName>
    </submittedName>
</protein>
<gene>
    <name evidence="1" type="ORF">SAMN03080615_00695</name>
</gene>
<keyword evidence="2" id="KW-1185">Reference proteome</keyword>
<reference evidence="2" key="1">
    <citation type="submission" date="2016-10" db="EMBL/GenBank/DDBJ databases">
        <authorList>
            <person name="Varghese N."/>
            <person name="Submissions S."/>
        </authorList>
    </citation>
    <scope>NUCLEOTIDE SEQUENCE [LARGE SCALE GENOMIC DNA]</scope>
    <source>
        <strain evidence="2">DSM 18887</strain>
    </source>
</reference>
<dbReference type="AlphaFoldDB" id="A0A1H9E5B8"/>
<name>A0A1H9E5B8_9GAMM</name>
<dbReference type="NCBIfam" id="NF046101">
    <property type="entry name" value="PA3496_fam"/>
    <property type="match status" value="1"/>
</dbReference>
<evidence type="ECO:0000313" key="1">
    <source>
        <dbReference type="EMBL" id="SEQ20817.1"/>
    </source>
</evidence>
<dbReference type="InterPro" id="IPR058059">
    <property type="entry name" value="PA3496-like"/>
</dbReference>
<organism evidence="1 2">
    <name type="scientific">Amphritea atlantica</name>
    <dbReference type="NCBI Taxonomy" id="355243"/>
    <lineage>
        <taxon>Bacteria</taxon>
        <taxon>Pseudomonadati</taxon>
        <taxon>Pseudomonadota</taxon>
        <taxon>Gammaproteobacteria</taxon>
        <taxon>Oceanospirillales</taxon>
        <taxon>Oceanospirillaceae</taxon>
        <taxon>Amphritea</taxon>
    </lineage>
</organism>
<accession>A0A1H9E5B8</accession>
<evidence type="ECO:0000313" key="2">
    <source>
        <dbReference type="Proteomes" id="UP000198749"/>
    </source>
</evidence>
<dbReference type="Proteomes" id="UP000198749">
    <property type="component" value="Unassembled WGS sequence"/>
</dbReference>
<dbReference type="RefSeq" id="WP_091355220.1">
    <property type="nucleotide sequence ID" value="NZ_AP025284.1"/>
</dbReference>
<dbReference type="EMBL" id="FOGB01000002">
    <property type="protein sequence ID" value="SEQ20817.1"/>
    <property type="molecule type" value="Genomic_DNA"/>
</dbReference>